<dbReference type="EMBL" id="JAQQWP010000001">
    <property type="protein sequence ID" value="KAK8131992.1"/>
    <property type="molecule type" value="Genomic_DNA"/>
</dbReference>
<evidence type="ECO:0000256" key="5">
    <source>
        <dbReference type="ARBA" id="ARBA00023136"/>
    </source>
</evidence>
<feature type="transmembrane region" description="Helical" evidence="7">
    <location>
        <begin position="342"/>
        <end position="363"/>
    </location>
</feature>
<name>A0AAW0RB00_9PEZI</name>
<dbReference type="SUPFAM" id="SSF103473">
    <property type="entry name" value="MFS general substrate transporter"/>
    <property type="match status" value="1"/>
</dbReference>
<dbReference type="GO" id="GO:0005886">
    <property type="term" value="C:plasma membrane"/>
    <property type="evidence" value="ECO:0007669"/>
    <property type="project" value="TreeGrafter"/>
</dbReference>
<sequence>MSSNTLVAIRSIASSQRTGTMLAEKTTLENPQETPLTTDESNLTDGVRTQVDRQGQQRQQQQPRYPGQLQLSIITFALALGTLLIAIDNTIIGVAVPKITSVFNSIEDVGWYGSAYLLTITAFQPSFGRLYRVVNTKNTYIACIVIFEVGSIMCAAAPNSPVFILGRAVSGLGAAGLFQGALQVITLSVVLEKRPMYLGLVVSVFGLATCFGPVLGGFFTDHVTWRWCFWINVPVGAVALLLIVIFLKLQGTAVPTEKLTARYLWTELDPLGAVTIIASVCCLLLAFQWAGVTYAWKSSQIIGLFIGFGLLLAVFALIQWRLGEKATIPPRVLKKRSVMAGSFFLLFLQMTNFIDTYYIPFYFQAVQGVSAMQSGIQYIPLVVPQIVAVVIVGAIVTKTGHYYGYMIGGAVIYALGTGLLTRLRIDSPTVEWAAYLVVSGFGLGIGMQLPFTALQAVLRPNYSEEDVAVGNAVALFLSQLGGAIAVSAGQTVFINSLVKEVSQQTSGALAQQVIAVGATGLNLLNLDAITLTRVRQAYTTAVKNTVTLALVSICIAIPLAIAMERRNIVKTAEERKQQAERVVTPQPADC</sequence>
<dbReference type="PANTHER" id="PTHR23501">
    <property type="entry name" value="MAJOR FACILITATOR SUPERFAMILY"/>
    <property type="match status" value="1"/>
</dbReference>
<feature type="transmembrane region" description="Helical" evidence="7">
    <location>
        <begin position="139"/>
        <end position="157"/>
    </location>
</feature>
<evidence type="ECO:0000256" key="3">
    <source>
        <dbReference type="ARBA" id="ARBA00022692"/>
    </source>
</evidence>
<evidence type="ECO:0000256" key="6">
    <source>
        <dbReference type="SAM" id="MobiDB-lite"/>
    </source>
</evidence>
<feature type="transmembrane region" description="Helical" evidence="7">
    <location>
        <begin position="169"/>
        <end position="191"/>
    </location>
</feature>
<feature type="transmembrane region" description="Helical" evidence="7">
    <location>
        <begin position="375"/>
        <end position="396"/>
    </location>
</feature>
<dbReference type="GO" id="GO:0022857">
    <property type="term" value="F:transmembrane transporter activity"/>
    <property type="evidence" value="ECO:0007669"/>
    <property type="project" value="InterPro"/>
</dbReference>
<keyword evidence="2" id="KW-0813">Transport</keyword>
<comment type="caution">
    <text evidence="9">The sequence shown here is derived from an EMBL/GenBank/DDBJ whole genome shotgun (WGS) entry which is preliminary data.</text>
</comment>
<dbReference type="InterPro" id="IPR020846">
    <property type="entry name" value="MFS_dom"/>
</dbReference>
<feature type="transmembrane region" description="Helical" evidence="7">
    <location>
        <begin position="270"/>
        <end position="289"/>
    </location>
</feature>
<dbReference type="InterPro" id="IPR036259">
    <property type="entry name" value="MFS_trans_sf"/>
</dbReference>
<feature type="compositionally biased region" description="Low complexity" evidence="6">
    <location>
        <begin position="54"/>
        <end position="63"/>
    </location>
</feature>
<feature type="transmembrane region" description="Helical" evidence="7">
    <location>
        <begin position="506"/>
        <end position="526"/>
    </location>
</feature>
<evidence type="ECO:0000259" key="8">
    <source>
        <dbReference type="PROSITE" id="PS50850"/>
    </source>
</evidence>
<evidence type="ECO:0000256" key="4">
    <source>
        <dbReference type="ARBA" id="ARBA00022989"/>
    </source>
</evidence>
<dbReference type="InterPro" id="IPR011701">
    <property type="entry name" value="MFS"/>
</dbReference>
<feature type="transmembrane region" description="Helical" evidence="7">
    <location>
        <begin position="546"/>
        <end position="563"/>
    </location>
</feature>
<feature type="transmembrane region" description="Helical" evidence="7">
    <location>
        <begin position="227"/>
        <end position="250"/>
    </location>
</feature>
<keyword evidence="5 7" id="KW-0472">Membrane</keyword>
<feature type="transmembrane region" description="Helical" evidence="7">
    <location>
        <begin position="109"/>
        <end position="127"/>
    </location>
</feature>
<evidence type="ECO:0000313" key="10">
    <source>
        <dbReference type="Proteomes" id="UP001392437"/>
    </source>
</evidence>
<accession>A0AAW0RB00</accession>
<gene>
    <name evidence="9" type="ORF">PG999_000165</name>
</gene>
<dbReference type="FunFam" id="1.20.1250.20:FF:000196">
    <property type="entry name" value="MFS toxin efflux pump (AflT)"/>
    <property type="match status" value="1"/>
</dbReference>
<proteinExistence type="predicted"/>
<feature type="transmembrane region" description="Helical" evidence="7">
    <location>
        <begin position="402"/>
        <end position="420"/>
    </location>
</feature>
<feature type="compositionally biased region" description="Polar residues" evidence="6">
    <location>
        <begin position="28"/>
        <end position="44"/>
    </location>
</feature>
<evidence type="ECO:0000256" key="7">
    <source>
        <dbReference type="SAM" id="Phobius"/>
    </source>
</evidence>
<evidence type="ECO:0000313" key="9">
    <source>
        <dbReference type="EMBL" id="KAK8131992.1"/>
    </source>
</evidence>
<evidence type="ECO:0000256" key="1">
    <source>
        <dbReference type="ARBA" id="ARBA00004141"/>
    </source>
</evidence>
<reference evidence="9 10" key="1">
    <citation type="submission" date="2023-01" db="EMBL/GenBank/DDBJ databases">
        <title>Analysis of 21 Apiospora genomes using comparative genomics revels a genus with tremendous synthesis potential of carbohydrate active enzymes and secondary metabolites.</title>
        <authorList>
            <person name="Sorensen T."/>
        </authorList>
    </citation>
    <scope>NUCLEOTIDE SEQUENCE [LARGE SCALE GENOMIC DNA]</scope>
    <source>
        <strain evidence="9 10">CBS 117206</strain>
    </source>
</reference>
<keyword evidence="10" id="KW-1185">Reference proteome</keyword>
<dbReference type="PROSITE" id="PS50850">
    <property type="entry name" value="MFS"/>
    <property type="match status" value="1"/>
</dbReference>
<feature type="transmembrane region" description="Helical" evidence="7">
    <location>
        <begin position="73"/>
        <end position="97"/>
    </location>
</feature>
<dbReference type="Proteomes" id="UP001392437">
    <property type="component" value="Unassembled WGS sequence"/>
</dbReference>
<protein>
    <submittedName>
        <fullName evidence="9">Major facilitator superfamily domain-containing protein</fullName>
    </submittedName>
</protein>
<feature type="transmembrane region" description="Helical" evidence="7">
    <location>
        <begin position="432"/>
        <end position="453"/>
    </location>
</feature>
<dbReference type="CDD" id="cd17502">
    <property type="entry name" value="MFS_Azr1_MDR_like"/>
    <property type="match status" value="1"/>
</dbReference>
<feature type="domain" description="Major facilitator superfamily (MFS) profile" evidence="8">
    <location>
        <begin position="74"/>
        <end position="566"/>
    </location>
</feature>
<feature type="transmembrane region" description="Helical" evidence="7">
    <location>
        <begin position="473"/>
        <end position="494"/>
    </location>
</feature>
<dbReference type="PANTHER" id="PTHR23501:SF199">
    <property type="entry name" value="MFS EFFLUX TRANSPORTER INPD-RELATED"/>
    <property type="match status" value="1"/>
</dbReference>
<dbReference type="Pfam" id="PF07690">
    <property type="entry name" value="MFS_1"/>
    <property type="match status" value="1"/>
</dbReference>
<feature type="transmembrane region" description="Helical" evidence="7">
    <location>
        <begin position="197"/>
        <end position="220"/>
    </location>
</feature>
<feature type="region of interest" description="Disordered" evidence="6">
    <location>
        <begin position="18"/>
        <end position="63"/>
    </location>
</feature>
<feature type="transmembrane region" description="Helical" evidence="7">
    <location>
        <begin position="301"/>
        <end position="322"/>
    </location>
</feature>
<keyword evidence="4 7" id="KW-1133">Transmembrane helix</keyword>
<organism evidence="9 10">
    <name type="scientific">Apiospora kogelbergensis</name>
    <dbReference type="NCBI Taxonomy" id="1337665"/>
    <lineage>
        <taxon>Eukaryota</taxon>
        <taxon>Fungi</taxon>
        <taxon>Dikarya</taxon>
        <taxon>Ascomycota</taxon>
        <taxon>Pezizomycotina</taxon>
        <taxon>Sordariomycetes</taxon>
        <taxon>Xylariomycetidae</taxon>
        <taxon>Amphisphaeriales</taxon>
        <taxon>Apiosporaceae</taxon>
        <taxon>Apiospora</taxon>
    </lineage>
</organism>
<dbReference type="AlphaFoldDB" id="A0AAW0RB00"/>
<dbReference type="Gene3D" id="1.20.1250.20">
    <property type="entry name" value="MFS general substrate transporter like domains"/>
    <property type="match status" value="2"/>
</dbReference>
<comment type="subcellular location">
    <subcellularLocation>
        <location evidence="1">Membrane</location>
        <topology evidence="1">Multi-pass membrane protein</topology>
    </subcellularLocation>
</comment>
<keyword evidence="3 7" id="KW-0812">Transmembrane</keyword>
<evidence type="ECO:0000256" key="2">
    <source>
        <dbReference type="ARBA" id="ARBA00022448"/>
    </source>
</evidence>